<keyword evidence="2" id="KW-1185">Reference proteome</keyword>
<dbReference type="Proteomes" id="UP001065047">
    <property type="component" value="Unassembled WGS sequence"/>
</dbReference>
<dbReference type="SUPFAM" id="SSF47095">
    <property type="entry name" value="HMG-box"/>
    <property type="match status" value="1"/>
</dbReference>
<gene>
    <name evidence="1" type="ORF">AA14337_1488</name>
</gene>
<protein>
    <submittedName>
        <fullName evidence="1">Uncharacterized protein</fullName>
    </submittedName>
</protein>
<dbReference type="GeneID" id="29559051"/>
<dbReference type="InterPro" id="IPR036910">
    <property type="entry name" value="HMG_box_dom_sf"/>
</dbReference>
<sequence>MGTVNSLFDGYFKDAEKSLSSPKDLYESYIRIWIDRYEWEGWEIPQEFKILWEDLDESEKQKYQEKFERLRQ</sequence>
<evidence type="ECO:0000313" key="2">
    <source>
        <dbReference type="Proteomes" id="UP001065047"/>
    </source>
</evidence>
<evidence type="ECO:0000313" key="1">
    <source>
        <dbReference type="EMBL" id="GBQ79604.1"/>
    </source>
</evidence>
<name>A0ABQ0PSG7_9PROT</name>
<organism evidence="1 2">
    <name type="scientific">Acetobacter malorum DSM 14337</name>
    <dbReference type="NCBI Taxonomy" id="1307910"/>
    <lineage>
        <taxon>Bacteria</taxon>
        <taxon>Pseudomonadati</taxon>
        <taxon>Pseudomonadota</taxon>
        <taxon>Alphaproteobacteria</taxon>
        <taxon>Acetobacterales</taxon>
        <taxon>Acetobacteraceae</taxon>
        <taxon>Acetobacter</taxon>
    </lineage>
</organism>
<dbReference type="EMBL" id="BAPF01000021">
    <property type="protein sequence ID" value="GBQ79604.1"/>
    <property type="molecule type" value="Genomic_DNA"/>
</dbReference>
<comment type="caution">
    <text evidence="1">The sequence shown here is derived from an EMBL/GenBank/DDBJ whole genome shotgun (WGS) entry which is preliminary data.</text>
</comment>
<proteinExistence type="predicted"/>
<dbReference type="RefSeq" id="WP_061504676.1">
    <property type="nucleotide sequence ID" value="NZ_BAPF01000021.1"/>
</dbReference>
<reference evidence="1" key="1">
    <citation type="submission" date="2013-04" db="EMBL/GenBank/DDBJ databases">
        <title>The genome sequencing project of 58 acetic acid bacteria.</title>
        <authorList>
            <person name="Okamoto-Kainuma A."/>
            <person name="Ishikawa M."/>
            <person name="Umino S."/>
            <person name="Koizumi Y."/>
            <person name="Shiwa Y."/>
            <person name="Yoshikawa H."/>
            <person name="Matsutani M."/>
            <person name="Matsushita K."/>
        </authorList>
    </citation>
    <scope>NUCLEOTIDE SEQUENCE</scope>
    <source>
        <strain evidence="1">DSM 14337</strain>
    </source>
</reference>
<accession>A0ABQ0PSG7</accession>